<evidence type="ECO:0000256" key="1">
    <source>
        <dbReference type="SAM" id="MobiDB-lite"/>
    </source>
</evidence>
<evidence type="ECO:0000313" key="3">
    <source>
        <dbReference type="EMBL" id="KAF2642856.1"/>
    </source>
</evidence>
<dbReference type="Proteomes" id="UP000799753">
    <property type="component" value="Unassembled WGS sequence"/>
</dbReference>
<accession>A0A6A6S4M1</accession>
<feature type="chain" id="PRO_5025406188" evidence="2">
    <location>
        <begin position="23"/>
        <end position="163"/>
    </location>
</feature>
<name>A0A6A6S4M1_9PLEO</name>
<keyword evidence="2" id="KW-0732">Signal</keyword>
<organism evidence="3 4">
    <name type="scientific">Massarina eburnea CBS 473.64</name>
    <dbReference type="NCBI Taxonomy" id="1395130"/>
    <lineage>
        <taxon>Eukaryota</taxon>
        <taxon>Fungi</taxon>
        <taxon>Dikarya</taxon>
        <taxon>Ascomycota</taxon>
        <taxon>Pezizomycotina</taxon>
        <taxon>Dothideomycetes</taxon>
        <taxon>Pleosporomycetidae</taxon>
        <taxon>Pleosporales</taxon>
        <taxon>Massarineae</taxon>
        <taxon>Massarinaceae</taxon>
        <taxon>Massarina</taxon>
    </lineage>
</organism>
<dbReference type="EMBL" id="MU006781">
    <property type="protein sequence ID" value="KAF2642856.1"/>
    <property type="molecule type" value="Genomic_DNA"/>
</dbReference>
<sequence length="163" mass="17413">MRLLAIFASTVALLGACVNALALPDVEPGSESQPHGGLEPCGYGYSEPGLRGDVTYLKAYHNFGWHGINTIRSAILSNGYTCRFYYNGNCIPSYGSETHSTFQGNLGSKSECWKCSIGTQAASGDEALVIPDIKAHSESQQHDNLDSRDIAAPDSSIDPPKDS</sequence>
<keyword evidence="4" id="KW-1185">Reference proteome</keyword>
<evidence type="ECO:0000256" key="2">
    <source>
        <dbReference type="SAM" id="SignalP"/>
    </source>
</evidence>
<protein>
    <submittedName>
        <fullName evidence="3">Uncharacterized protein</fullName>
    </submittedName>
</protein>
<reference evidence="3" key="1">
    <citation type="journal article" date="2020" name="Stud. Mycol.">
        <title>101 Dothideomycetes genomes: a test case for predicting lifestyles and emergence of pathogens.</title>
        <authorList>
            <person name="Haridas S."/>
            <person name="Albert R."/>
            <person name="Binder M."/>
            <person name="Bloem J."/>
            <person name="Labutti K."/>
            <person name="Salamov A."/>
            <person name="Andreopoulos B."/>
            <person name="Baker S."/>
            <person name="Barry K."/>
            <person name="Bills G."/>
            <person name="Bluhm B."/>
            <person name="Cannon C."/>
            <person name="Castanera R."/>
            <person name="Culley D."/>
            <person name="Daum C."/>
            <person name="Ezra D."/>
            <person name="Gonzalez J."/>
            <person name="Henrissat B."/>
            <person name="Kuo A."/>
            <person name="Liang C."/>
            <person name="Lipzen A."/>
            <person name="Lutzoni F."/>
            <person name="Magnuson J."/>
            <person name="Mondo S."/>
            <person name="Nolan M."/>
            <person name="Ohm R."/>
            <person name="Pangilinan J."/>
            <person name="Park H.-J."/>
            <person name="Ramirez L."/>
            <person name="Alfaro M."/>
            <person name="Sun H."/>
            <person name="Tritt A."/>
            <person name="Yoshinaga Y."/>
            <person name="Zwiers L.-H."/>
            <person name="Turgeon B."/>
            <person name="Goodwin S."/>
            <person name="Spatafora J."/>
            <person name="Crous P."/>
            <person name="Grigoriev I."/>
        </authorList>
    </citation>
    <scope>NUCLEOTIDE SEQUENCE</scope>
    <source>
        <strain evidence="3">CBS 473.64</strain>
    </source>
</reference>
<dbReference type="AlphaFoldDB" id="A0A6A6S4M1"/>
<feature type="signal peptide" evidence="2">
    <location>
        <begin position="1"/>
        <end position="22"/>
    </location>
</feature>
<gene>
    <name evidence="3" type="ORF">P280DRAFT_478919</name>
</gene>
<dbReference type="PROSITE" id="PS51257">
    <property type="entry name" value="PROKAR_LIPOPROTEIN"/>
    <property type="match status" value="1"/>
</dbReference>
<proteinExistence type="predicted"/>
<feature type="region of interest" description="Disordered" evidence="1">
    <location>
        <begin position="133"/>
        <end position="163"/>
    </location>
</feature>
<evidence type="ECO:0000313" key="4">
    <source>
        <dbReference type="Proteomes" id="UP000799753"/>
    </source>
</evidence>
<feature type="compositionally biased region" description="Basic and acidic residues" evidence="1">
    <location>
        <begin position="133"/>
        <end position="151"/>
    </location>
</feature>